<feature type="domain" description="Response regulatory" evidence="5">
    <location>
        <begin position="6"/>
        <end position="120"/>
    </location>
</feature>
<evidence type="ECO:0000259" key="5">
    <source>
        <dbReference type="PROSITE" id="PS50110"/>
    </source>
</evidence>
<feature type="domain" description="HTH luxR-type" evidence="4">
    <location>
        <begin position="136"/>
        <end position="201"/>
    </location>
</feature>
<dbReference type="InterPro" id="IPR016032">
    <property type="entry name" value="Sig_transdc_resp-reg_C-effctor"/>
</dbReference>
<dbReference type="SMART" id="SM00448">
    <property type="entry name" value="REC"/>
    <property type="match status" value="1"/>
</dbReference>
<dbReference type="PRINTS" id="PR00038">
    <property type="entry name" value="HTHLUXR"/>
</dbReference>
<dbReference type="RefSeq" id="WP_345371103.1">
    <property type="nucleotide sequence ID" value="NZ_BAABJX010000027.1"/>
</dbReference>
<dbReference type="EMBL" id="BAABJX010000027">
    <property type="protein sequence ID" value="GAA4833153.1"/>
    <property type="molecule type" value="Genomic_DNA"/>
</dbReference>
<dbReference type="SUPFAM" id="SSF46894">
    <property type="entry name" value="C-terminal effector domain of the bipartite response regulators"/>
    <property type="match status" value="1"/>
</dbReference>
<dbReference type="SMART" id="SM00421">
    <property type="entry name" value="HTH_LUXR"/>
    <property type="match status" value="1"/>
</dbReference>
<accession>A0ABP9D7X3</accession>
<evidence type="ECO:0000256" key="1">
    <source>
        <dbReference type="ARBA" id="ARBA00022553"/>
    </source>
</evidence>
<proteinExistence type="predicted"/>
<keyword evidence="2" id="KW-0238">DNA-binding</keyword>
<reference evidence="7" key="1">
    <citation type="journal article" date="2019" name="Int. J. Syst. Evol. Microbiol.">
        <title>The Global Catalogue of Microorganisms (GCM) 10K type strain sequencing project: providing services to taxonomists for standard genome sequencing and annotation.</title>
        <authorList>
            <consortium name="The Broad Institute Genomics Platform"/>
            <consortium name="The Broad Institute Genome Sequencing Center for Infectious Disease"/>
            <person name="Wu L."/>
            <person name="Ma J."/>
        </authorList>
    </citation>
    <scope>NUCLEOTIDE SEQUENCE [LARGE SCALE GENOMIC DNA]</scope>
    <source>
        <strain evidence="7">JCM 18326</strain>
    </source>
</reference>
<dbReference type="InterPro" id="IPR000792">
    <property type="entry name" value="Tscrpt_reg_LuxR_C"/>
</dbReference>
<evidence type="ECO:0000313" key="7">
    <source>
        <dbReference type="Proteomes" id="UP001500298"/>
    </source>
</evidence>
<name>A0ABP9D7X3_9BACT</name>
<dbReference type="Gene3D" id="1.10.10.10">
    <property type="entry name" value="Winged helix-like DNA-binding domain superfamily/Winged helix DNA-binding domain"/>
    <property type="match status" value="1"/>
</dbReference>
<dbReference type="Pfam" id="PF00072">
    <property type="entry name" value="Response_reg"/>
    <property type="match status" value="1"/>
</dbReference>
<dbReference type="InterPro" id="IPR011006">
    <property type="entry name" value="CheY-like_superfamily"/>
</dbReference>
<dbReference type="PANTHER" id="PTHR45566:SF2">
    <property type="entry name" value="NARL SUBFAMILY"/>
    <property type="match status" value="1"/>
</dbReference>
<gene>
    <name evidence="6" type="ORF">GCM10023331_18000</name>
</gene>
<evidence type="ECO:0000259" key="4">
    <source>
        <dbReference type="PROSITE" id="PS50043"/>
    </source>
</evidence>
<dbReference type="PANTHER" id="PTHR45566">
    <property type="entry name" value="HTH-TYPE TRANSCRIPTIONAL REGULATOR YHJB-RELATED"/>
    <property type="match status" value="1"/>
</dbReference>
<feature type="modified residue" description="4-aspartylphosphate" evidence="3">
    <location>
        <position position="55"/>
    </location>
</feature>
<protein>
    <submittedName>
        <fullName evidence="6">Response regulator transcription factor</fullName>
    </submittedName>
</protein>
<dbReference type="PROSITE" id="PS50043">
    <property type="entry name" value="HTH_LUXR_2"/>
    <property type="match status" value="1"/>
</dbReference>
<comment type="caution">
    <text evidence="6">The sequence shown here is derived from an EMBL/GenBank/DDBJ whole genome shotgun (WGS) entry which is preliminary data.</text>
</comment>
<dbReference type="InterPro" id="IPR001789">
    <property type="entry name" value="Sig_transdc_resp-reg_receiver"/>
</dbReference>
<dbReference type="Gene3D" id="3.40.50.2300">
    <property type="match status" value="1"/>
</dbReference>
<keyword evidence="7" id="KW-1185">Reference proteome</keyword>
<dbReference type="PROSITE" id="PS50110">
    <property type="entry name" value="RESPONSE_REGULATORY"/>
    <property type="match status" value="1"/>
</dbReference>
<evidence type="ECO:0000313" key="6">
    <source>
        <dbReference type="EMBL" id="GAA4833153.1"/>
    </source>
</evidence>
<organism evidence="6 7">
    <name type="scientific">Algivirga pacifica</name>
    <dbReference type="NCBI Taxonomy" id="1162670"/>
    <lineage>
        <taxon>Bacteria</taxon>
        <taxon>Pseudomonadati</taxon>
        <taxon>Bacteroidota</taxon>
        <taxon>Cytophagia</taxon>
        <taxon>Cytophagales</taxon>
        <taxon>Flammeovirgaceae</taxon>
        <taxon>Algivirga</taxon>
    </lineage>
</organism>
<evidence type="ECO:0000256" key="2">
    <source>
        <dbReference type="ARBA" id="ARBA00023125"/>
    </source>
</evidence>
<keyword evidence="1 3" id="KW-0597">Phosphoprotein</keyword>
<dbReference type="CDD" id="cd17535">
    <property type="entry name" value="REC_NarL-like"/>
    <property type="match status" value="1"/>
</dbReference>
<dbReference type="InterPro" id="IPR051015">
    <property type="entry name" value="EvgA-like"/>
</dbReference>
<dbReference type="Pfam" id="PF00196">
    <property type="entry name" value="GerE"/>
    <property type="match status" value="1"/>
</dbReference>
<dbReference type="CDD" id="cd06170">
    <property type="entry name" value="LuxR_C_like"/>
    <property type="match status" value="1"/>
</dbReference>
<dbReference type="Proteomes" id="UP001500298">
    <property type="component" value="Unassembled WGS sequence"/>
</dbReference>
<evidence type="ECO:0000256" key="3">
    <source>
        <dbReference type="PROSITE-ProRule" id="PRU00169"/>
    </source>
</evidence>
<dbReference type="InterPro" id="IPR036388">
    <property type="entry name" value="WH-like_DNA-bd_sf"/>
</dbReference>
<dbReference type="SUPFAM" id="SSF52172">
    <property type="entry name" value="CheY-like"/>
    <property type="match status" value="1"/>
</dbReference>
<sequence length="203" mass="23154">MKLTKKIIIIDDHLLFCDGLKQIIEKTLPADVLCINNPLEALAIQLSDFHLVIVDMDMPQMKGLEFIQQARILFPKLSFLIISMHNNPSLIKRAKDSKVDGYLLKDETSEVVLKGIKTILEGGSYYSEKVLQLIKDEENIPLLTKREEEILRLIVHGKILKEIADELCISIETVKTHSKNIKTKLNIHNKADLMKYALDNLIP</sequence>
<dbReference type="InterPro" id="IPR058245">
    <property type="entry name" value="NreC/VraR/RcsB-like_REC"/>
</dbReference>